<evidence type="ECO:0000256" key="4">
    <source>
        <dbReference type="SAM" id="SignalP"/>
    </source>
</evidence>
<keyword evidence="6" id="KW-1185">Reference proteome</keyword>
<evidence type="ECO:0000256" key="1">
    <source>
        <dbReference type="ARBA" id="ARBA00004613"/>
    </source>
</evidence>
<dbReference type="PANTHER" id="PTHR20914">
    <property type="entry name" value="LY6/PLAUR DOMAIN-CONTAINING PROTEIN 8"/>
    <property type="match status" value="1"/>
</dbReference>
<comment type="subcellular location">
    <subcellularLocation>
        <location evidence="1">Secreted</location>
    </subcellularLocation>
</comment>
<gene>
    <name evidence="7" type="primary">LOC129343454</name>
</gene>
<proteinExistence type="predicted"/>
<feature type="chain" id="PRO_5041677528" evidence="4">
    <location>
        <begin position="20"/>
        <end position="199"/>
    </location>
</feature>
<keyword evidence="3" id="KW-1015">Disulfide bond</keyword>
<reference evidence="7" key="1">
    <citation type="submission" date="2025-08" db="UniProtKB">
        <authorList>
            <consortium name="RefSeq"/>
        </authorList>
    </citation>
    <scope>IDENTIFICATION</scope>
    <source>
        <tissue evidence="7">Blood</tissue>
    </source>
</reference>
<dbReference type="InterPro" id="IPR016054">
    <property type="entry name" value="LY6_UPA_recep-like"/>
</dbReference>
<evidence type="ECO:0000256" key="2">
    <source>
        <dbReference type="ARBA" id="ARBA00022525"/>
    </source>
</evidence>
<evidence type="ECO:0000313" key="7">
    <source>
        <dbReference type="RefSeq" id="XP_054855627.1"/>
    </source>
</evidence>
<organism evidence="6 7">
    <name type="scientific">Eublepharis macularius</name>
    <name type="common">Leopard gecko</name>
    <name type="synonym">Cyrtodactylus macularius</name>
    <dbReference type="NCBI Taxonomy" id="481883"/>
    <lineage>
        <taxon>Eukaryota</taxon>
        <taxon>Metazoa</taxon>
        <taxon>Chordata</taxon>
        <taxon>Craniata</taxon>
        <taxon>Vertebrata</taxon>
        <taxon>Euteleostomi</taxon>
        <taxon>Lepidosauria</taxon>
        <taxon>Squamata</taxon>
        <taxon>Bifurcata</taxon>
        <taxon>Gekkota</taxon>
        <taxon>Eublepharidae</taxon>
        <taxon>Eublepharinae</taxon>
        <taxon>Eublepharis</taxon>
    </lineage>
</organism>
<dbReference type="PANTHER" id="PTHR20914:SF30">
    <property type="entry name" value="LY6_PLAUR DOMAIN CONTAINING 9"/>
    <property type="match status" value="1"/>
</dbReference>
<evidence type="ECO:0000313" key="6">
    <source>
        <dbReference type="Proteomes" id="UP001190640"/>
    </source>
</evidence>
<evidence type="ECO:0000259" key="5">
    <source>
        <dbReference type="Pfam" id="PF00021"/>
    </source>
</evidence>
<feature type="signal peptide" evidence="4">
    <location>
        <begin position="1"/>
        <end position="19"/>
    </location>
</feature>
<keyword evidence="2" id="KW-0964">Secreted</keyword>
<dbReference type="KEGG" id="emc:129343454"/>
<name>A0AA97KGR1_EUBMA</name>
<dbReference type="GO" id="GO:0005576">
    <property type="term" value="C:extracellular region"/>
    <property type="evidence" value="ECO:0007669"/>
    <property type="project" value="UniProtKB-SubCell"/>
</dbReference>
<dbReference type="RefSeq" id="XP_054855627.1">
    <property type="nucleotide sequence ID" value="XM_054999652.1"/>
</dbReference>
<dbReference type="Proteomes" id="UP001190640">
    <property type="component" value="Chromosome 15"/>
</dbReference>
<dbReference type="AlphaFoldDB" id="A0AA97KGR1"/>
<accession>A0AA97KGR1</accession>
<protein>
    <submittedName>
        <fullName evidence="7">Phospholipase A2 inhibitor and Ly6/PLAUR domain-containing protein-like</fullName>
    </submittedName>
</protein>
<keyword evidence="7" id="KW-0593">Phospholipase A2 inhibitor</keyword>
<feature type="domain" description="UPAR/Ly6" evidence="5">
    <location>
        <begin position="121"/>
        <end position="175"/>
    </location>
</feature>
<dbReference type="GO" id="GO:0019834">
    <property type="term" value="F:phospholipase A2 inhibitor activity"/>
    <property type="evidence" value="ECO:0007669"/>
    <property type="project" value="UniProtKB-KW"/>
</dbReference>
<feature type="domain" description="UPAR/Ly6" evidence="5">
    <location>
        <begin position="24"/>
        <end position="107"/>
    </location>
</feature>
<dbReference type="Gene3D" id="2.10.60.10">
    <property type="entry name" value="CD59"/>
    <property type="match status" value="2"/>
</dbReference>
<dbReference type="GeneID" id="129343454"/>
<sequence length="199" mass="21798">MTSPGVLFLFTVLFAIARTGSPIQCEVSHSIKTLSKRSTYLKTCDPEFDACRVLVIEATRSGKTVRTVKKSCTKREICVPGPVFMHLDNGLRETGYSTCCFTDGCNSKVPALPTWNETPNGFWCPSCSVKHPEPCKREIIRCKGSTNKCFFRVIGPIIHMGCATESFCTNSVQTGITITDSLGVLLSSQHVECVPAHRG</sequence>
<dbReference type="SUPFAM" id="SSF57302">
    <property type="entry name" value="Snake toxin-like"/>
    <property type="match status" value="2"/>
</dbReference>
<evidence type="ECO:0000256" key="3">
    <source>
        <dbReference type="ARBA" id="ARBA00023157"/>
    </source>
</evidence>
<keyword evidence="4" id="KW-0732">Signal</keyword>
<dbReference type="Pfam" id="PF00021">
    <property type="entry name" value="UPAR_LY6"/>
    <property type="match status" value="2"/>
</dbReference>
<dbReference type="InterPro" id="IPR050918">
    <property type="entry name" value="CNF-like_PLA2_Inhibitor"/>
</dbReference>
<dbReference type="InterPro" id="IPR045860">
    <property type="entry name" value="Snake_toxin-like_sf"/>
</dbReference>